<gene>
    <name evidence="2" type="ORF">AWZ03_015044</name>
</gene>
<feature type="region of interest" description="Disordered" evidence="1">
    <location>
        <begin position="27"/>
        <end position="69"/>
    </location>
</feature>
<name>A0A484APV6_DRONA</name>
<keyword evidence="3" id="KW-1185">Reference proteome</keyword>
<organism evidence="2 3">
    <name type="scientific">Drosophila navojoa</name>
    <name type="common">Fruit fly</name>
    <dbReference type="NCBI Taxonomy" id="7232"/>
    <lineage>
        <taxon>Eukaryota</taxon>
        <taxon>Metazoa</taxon>
        <taxon>Ecdysozoa</taxon>
        <taxon>Arthropoda</taxon>
        <taxon>Hexapoda</taxon>
        <taxon>Insecta</taxon>
        <taxon>Pterygota</taxon>
        <taxon>Neoptera</taxon>
        <taxon>Endopterygota</taxon>
        <taxon>Diptera</taxon>
        <taxon>Brachycera</taxon>
        <taxon>Muscomorpha</taxon>
        <taxon>Ephydroidea</taxon>
        <taxon>Drosophilidae</taxon>
        <taxon>Drosophila</taxon>
    </lineage>
</organism>
<reference evidence="2 3" key="1">
    <citation type="journal article" date="2019" name="J. Hered.">
        <title>An Improved Genome Assembly for Drosophila navojoa, the Basal Species in the mojavensis Cluster.</title>
        <authorList>
            <person name="Vanderlinde T."/>
            <person name="Dupim E.G."/>
            <person name="Nazario-Yepiz N.O."/>
            <person name="Carvalho A.B."/>
        </authorList>
    </citation>
    <scope>NUCLEOTIDE SEQUENCE [LARGE SCALE GENOMIC DNA]</scope>
    <source>
        <strain evidence="2">Navoj_Jal97</strain>
        <tissue evidence="2">Whole organism</tissue>
    </source>
</reference>
<comment type="caution">
    <text evidence="2">The sequence shown here is derived from an EMBL/GenBank/DDBJ whole genome shotgun (WGS) entry which is preliminary data.</text>
</comment>
<evidence type="ECO:0000256" key="1">
    <source>
        <dbReference type="SAM" id="MobiDB-lite"/>
    </source>
</evidence>
<feature type="compositionally biased region" description="Polar residues" evidence="1">
    <location>
        <begin position="27"/>
        <end position="54"/>
    </location>
</feature>
<evidence type="ECO:0000313" key="3">
    <source>
        <dbReference type="Proteomes" id="UP000295192"/>
    </source>
</evidence>
<evidence type="ECO:0000313" key="2">
    <source>
        <dbReference type="EMBL" id="TDG38534.1"/>
    </source>
</evidence>
<protein>
    <submittedName>
        <fullName evidence="2">Uncharacterized protein</fullName>
    </submittedName>
</protein>
<dbReference type="EMBL" id="LSRL02002999">
    <property type="protein sequence ID" value="TDG38534.1"/>
    <property type="molecule type" value="Genomic_DNA"/>
</dbReference>
<dbReference type="Proteomes" id="UP000295192">
    <property type="component" value="Unassembled WGS sequence"/>
</dbReference>
<dbReference type="AlphaFoldDB" id="A0A484APV6"/>
<accession>A0A484APV6</accession>
<proteinExistence type="predicted"/>
<sequence>MWLAQLSGLWSQAYTLFHFGHSSTAQATIPPHQQSSTSGVQINPQPSAPATTLLSKDGHSDDYCSGSGKESVWRTCPL</sequence>